<accession>A0A6M3IZL8</accession>
<feature type="transmembrane region" description="Helical" evidence="1">
    <location>
        <begin position="136"/>
        <end position="155"/>
    </location>
</feature>
<gene>
    <name evidence="3" type="ORF">MM415A02614_0015</name>
    <name evidence="2" type="ORF">MM415B00683_0050</name>
</gene>
<reference evidence="2" key="1">
    <citation type="submission" date="2020-03" db="EMBL/GenBank/DDBJ databases">
        <title>The deep terrestrial virosphere.</title>
        <authorList>
            <person name="Holmfeldt K."/>
            <person name="Nilsson E."/>
            <person name="Simone D."/>
            <person name="Lopez-Fernandez M."/>
            <person name="Wu X."/>
            <person name="de Brujin I."/>
            <person name="Lundin D."/>
            <person name="Andersson A."/>
            <person name="Bertilsson S."/>
            <person name="Dopson M."/>
        </authorList>
    </citation>
    <scope>NUCLEOTIDE SEQUENCE</scope>
    <source>
        <strain evidence="3">MM415A02614</strain>
        <strain evidence="2">MM415B00683</strain>
    </source>
</reference>
<keyword evidence="1" id="KW-0812">Transmembrane</keyword>
<proteinExistence type="predicted"/>
<dbReference type="EMBL" id="MT141977">
    <property type="protein sequence ID" value="QJA72781.1"/>
    <property type="molecule type" value="Genomic_DNA"/>
</dbReference>
<evidence type="ECO:0000256" key="1">
    <source>
        <dbReference type="SAM" id="Phobius"/>
    </source>
</evidence>
<keyword evidence="1" id="KW-1133">Transmembrane helix</keyword>
<name>A0A6M3IZL8_9ZZZZ</name>
<dbReference type="AlphaFoldDB" id="A0A6M3IZL8"/>
<keyword evidence="1" id="KW-0472">Membrane</keyword>
<sequence>MQLGEILTKVGSTVLKNVIPGAGIVIDLVNEFLPNDKKLPGTATGADIKGAVDSLPPEQRNQLMMKELDVEIKQEEEFTKRFEVLAKADESGSTTRPQIALMMSQATCFAIVAFISFVCIAIYNDKWATIDKLSNSWELITVILGIPSALLRSYFAMRNDEKKTRYQMAGAPKSAGVLADLVSAFKK</sequence>
<dbReference type="EMBL" id="MT141486">
    <property type="protein sequence ID" value="QJA62980.1"/>
    <property type="molecule type" value="Genomic_DNA"/>
</dbReference>
<evidence type="ECO:0000313" key="2">
    <source>
        <dbReference type="EMBL" id="QJA62980.1"/>
    </source>
</evidence>
<organism evidence="2">
    <name type="scientific">viral metagenome</name>
    <dbReference type="NCBI Taxonomy" id="1070528"/>
    <lineage>
        <taxon>unclassified sequences</taxon>
        <taxon>metagenomes</taxon>
        <taxon>organismal metagenomes</taxon>
    </lineage>
</organism>
<evidence type="ECO:0000313" key="3">
    <source>
        <dbReference type="EMBL" id="QJA72781.1"/>
    </source>
</evidence>
<feature type="transmembrane region" description="Helical" evidence="1">
    <location>
        <begin position="106"/>
        <end position="124"/>
    </location>
</feature>
<protein>
    <submittedName>
        <fullName evidence="2">Uncharacterized protein</fullName>
    </submittedName>
</protein>